<gene>
    <name evidence="10" type="primary">Mrgprx3</name>
    <name evidence="10" type="ORF">BALREX_R03777</name>
</gene>
<keyword evidence="2 8" id="KW-0812">Transmembrane</keyword>
<comment type="subcellular location">
    <subcellularLocation>
        <location evidence="1">Membrane</location>
        <topology evidence="1">Multi-pass membrane protein</topology>
    </subcellularLocation>
</comment>
<feature type="transmembrane region" description="Helical" evidence="8">
    <location>
        <begin position="86"/>
        <end position="109"/>
    </location>
</feature>
<dbReference type="InterPro" id="IPR000276">
    <property type="entry name" value="GPCR_Rhodpsn"/>
</dbReference>
<dbReference type="OrthoDB" id="9631784at2759"/>
<organism evidence="10 11">
    <name type="scientific">Balaeniceps rex</name>
    <name type="common">Shoebill</name>
    <dbReference type="NCBI Taxonomy" id="33584"/>
    <lineage>
        <taxon>Eukaryota</taxon>
        <taxon>Metazoa</taxon>
        <taxon>Chordata</taxon>
        <taxon>Craniata</taxon>
        <taxon>Vertebrata</taxon>
        <taxon>Euteleostomi</taxon>
        <taxon>Archelosauria</taxon>
        <taxon>Archosauria</taxon>
        <taxon>Dinosauria</taxon>
        <taxon>Saurischia</taxon>
        <taxon>Theropoda</taxon>
        <taxon>Coelurosauria</taxon>
        <taxon>Aves</taxon>
        <taxon>Neognathae</taxon>
        <taxon>Neoaves</taxon>
        <taxon>Aequornithes</taxon>
        <taxon>Pelecaniformes</taxon>
        <taxon>Balaenicipitidae</taxon>
        <taxon>Balaeniceps</taxon>
    </lineage>
</organism>
<evidence type="ECO:0000256" key="4">
    <source>
        <dbReference type="ARBA" id="ARBA00023040"/>
    </source>
</evidence>
<name>A0A7L2US31_BALRX</name>
<dbReference type="GO" id="GO:0005886">
    <property type="term" value="C:plasma membrane"/>
    <property type="evidence" value="ECO:0007669"/>
    <property type="project" value="TreeGrafter"/>
</dbReference>
<evidence type="ECO:0000256" key="7">
    <source>
        <dbReference type="ARBA" id="ARBA00023224"/>
    </source>
</evidence>
<evidence type="ECO:0000259" key="9">
    <source>
        <dbReference type="PROSITE" id="PS50262"/>
    </source>
</evidence>
<evidence type="ECO:0000256" key="6">
    <source>
        <dbReference type="ARBA" id="ARBA00023170"/>
    </source>
</evidence>
<keyword evidence="6" id="KW-0675">Receptor</keyword>
<feature type="transmembrane region" description="Helical" evidence="8">
    <location>
        <begin position="194"/>
        <end position="218"/>
    </location>
</feature>
<dbReference type="InterPro" id="IPR017452">
    <property type="entry name" value="GPCR_Rhodpsn_7TM"/>
</dbReference>
<dbReference type="GO" id="GO:0004930">
    <property type="term" value="F:G protein-coupled receptor activity"/>
    <property type="evidence" value="ECO:0007669"/>
    <property type="project" value="UniProtKB-KW"/>
</dbReference>
<dbReference type="InterPro" id="IPR026234">
    <property type="entry name" value="MRGPCRFAMILY"/>
</dbReference>
<keyword evidence="4" id="KW-0297">G-protein coupled receptor</keyword>
<protein>
    <submittedName>
        <fullName evidence="10">MRGX3 protein</fullName>
    </submittedName>
</protein>
<sequence>MSTLIPAMERASAACWSQPGGTAYNRSWHHRLPRPEDNHYDWTDCEASHLSEVLVTLLICLCGLMGNGAVLWFLGSCIRRNPITVYVLSLAVADFAFLLSIAIALVIFYGPESLCPRPGSQDVTTVLNITIVFTFTASVYLLTAFSAVTSLSVLPAARCPCHHSWRLPVLVCALLRALSFLLTVTLYFHPAALVVFVLSYLLSVLILIFSGLTLLARVLCCSRQYPPRNLCVVVLLAVFFFPFFTADFGFWLLLRLFDFSVFVYDTSLPLACVNSSINPALYFLAGSCAKKFTLSVRVAFQRAFEDVPKPQNKGETPGENTVET</sequence>
<evidence type="ECO:0000313" key="10">
    <source>
        <dbReference type="EMBL" id="NXS48365.1"/>
    </source>
</evidence>
<feature type="transmembrane region" description="Helical" evidence="8">
    <location>
        <begin position="230"/>
        <end position="254"/>
    </location>
</feature>
<evidence type="ECO:0000256" key="3">
    <source>
        <dbReference type="ARBA" id="ARBA00022989"/>
    </source>
</evidence>
<keyword evidence="7" id="KW-0807">Transducer</keyword>
<evidence type="ECO:0000256" key="5">
    <source>
        <dbReference type="ARBA" id="ARBA00023136"/>
    </source>
</evidence>
<keyword evidence="3 8" id="KW-1133">Transmembrane helix</keyword>
<evidence type="ECO:0000313" key="11">
    <source>
        <dbReference type="Proteomes" id="UP000528411"/>
    </source>
</evidence>
<keyword evidence="5 8" id="KW-0472">Membrane</keyword>
<feature type="transmembrane region" description="Helical" evidence="8">
    <location>
        <begin position="266"/>
        <end position="285"/>
    </location>
</feature>
<dbReference type="Proteomes" id="UP000528411">
    <property type="component" value="Unassembled WGS sequence"/>
</dbReference>
<accession>A0A7L2US31</accession>
<feature type="non-terminal residue" evidence="10">
    <location>
        <position position="324"/>
    </location>
</feature>
<evidence type="ECO:0000256" key="2">
    <source>
        <dbReference type="ARBA" id="ARBA00022692"/>
    </source>
</evidence>
<feature type="transmembrane region" description="Helical" evidence="8">
    <location>
        <begin position="53"/>
        <end position="74"/>
    </location>
</feature>
<dbReference type="AlphaFoldDB" id="A0A7L2US31"/>
<dbReference type="EMBL" id="VYZW01051327">
    <property type="protein sequence ID" value="NXS48365.1"/>
    <property type="molecule type" value="Genomic_DNA"/>
</dbReference>
<dbReference type="PANTHER" id="PTHR11334:SF68">
    <property type="entry name" value="G-PROTEIN COUPLED RECEPTORS FAMILY 1 PROFILE DOMAIN-CONTAINING PROTEIN-RELATED"/>
    <property type="match status" value="1"/>
</dbReference>
<feature type="non-terminal residue" evidence="10">
    <location>
        <position position="1"/>
    </location>
</feature>
<reference evidence="10 11" key="1">
    <citation type="submission" date="2019-09" db="EMBL/GenBank/DDBJ databases">
        <title>Bird 10,000 Genomes (B10K) Project - Family phase.</title>
        <authorList>
            <person name="Zhang G."/>
        </authorList>
    </citation>
    <scope>NUCLEOTIDE SEQUENCE [LARGE SCALE GENOMIC DNA]</scope>
    <source>
        <strain evidence="10">B10K-DU-012-56</strain>
    </source>
</reference>
<dbReference type="PRINTS" id="PR02108">
    <property type="entry name" value="MRGPCRFAMILY"/>
</dbReference>
<evidence type="ECO:0000256" key="1">
    <source>
        <dbReference type="ARBA" id="ARBA00004141"/>
    </source>
</evidence>
<evidence type="ECO:0000256" key="8">
    <source>
        <dbReference type="SAM" id="Phobius"/>
    </source>
</evidence>
<dbReference type="PRINTS" id="PR00237">
    <property type="entry name" value="GPCRRHODOPSN"/>
</dbReference>
<proteinExistence type="predicted"/>
<feature type="domain" description="G-protein coupled receptors family 1 profile" evidence="9">
    <location>
        <begin position="66"/>
        <end position="282"/>
    </location>
</feature>
<feature type="transmembrane region" description="Helical" evidence="8">
    <location>
        <begin position="167"/>
        <end position="188"/>
    </location>
</feature>
<feature type="transmembrane region" description="Helical" evidence="8">
    <location>
        <begin position="129"/>
        <end position="155"/>
    </location>
</feature>
<comment type="caution">
    <text evidence="10">The sequence shown here is derived from an EMBL/GenBank/DDBJ whole genome shotgun (WGS) entry which is preliminary data.</text>
</comment>
<dbReference type="PANTHER" id="PTHR11334">
    <property type="entry name" value="MAS-RELATED G-PROTEIN COUPLED RECEPTOR"/>
    <property type="match status" value="1"/>
</dbReference>
<dbReference type="Gene3D" id="1.20.1070.10">
    <property type="entry name" value="Rhodopsin 7-helix transmembrane proteins"/>
    <property type="match status" value="1"/>
</dbReference>
<keyword evidence="11" id="KW-1185">Reference proteome</keyword>
<dbReference type="PROSITE" id="PS50262">
    <property type="entry name" value="G_PROTEIN_RECEP_F1_2"/>
    <property type="match status" value="1"/>
</dbReference>
<dbReference type="SUPFAM" id="SSF81321">
    <property type="entry name" value="Family A G protein-coupled receptor-like"/>
    <property type="match status" value="1"/>
</dbReference>